<reference evidence="1 2" key="1">
    <citation type="journal article" date="2012" name="Science">
        <title>The Paleozoic origin of enzymatic lignin decomposition reconstructed from 31 fungal genomes.</title>
        <authorList>
            <person name="Floudas D."/>
            <person name="Binder M."/>
            <person name="Riley R."/>
            <person name="Barry K."/>
            <person name="Blanchette R.A."/>
            <person name="Henrissat B."/>
            <person name="Martinez A.T."/>
            <person name="Otillar R."/>
            <person name="Spatafora J.W."/>
            <person name="Yadav J.S."/>
            <person name="Aerts A."/>
            <person name="Benoit I."/>
            <person name="Boyd A."/>
            <person name="Carlson A."/>
            <person name="Copeland A."/>
            <person name="Coutinho P.M."/>
            <person name="de Vries R.P."/>
            <person name="Ferreira P."/>
            <person name="Findley K."/>
            <person name="Foster B."/>
            <person name="Gaskell J."/>
            <person name="Glotzer D."/>
            <person name="Gorecki P."/>
            <person name="Heitman J."/>
            <person name="Hesse C."/>
            <person name="Hori C."/>
            <person name="Igarashi K."/>
            <person name="Jurgens J.A."/>
            <person name="Kallen N."/>
            <person name="Kersten P."/>
            <person name="Kohler A."/>
            <person name="Kuees U."/>
            <person name="Kumar T.K.A."/>
            <person name="Kuo A."/>
            <person name="LaButti K."/>
            <person name="Larrondo L.F."/>
            <person name="Lindquist E."/>
            <person name="Ling A."/>
            <person name="Lombard V."/>
            <person name="Lucas S."/>
            <person name="Lundell T."/>
            <person name="Martin R."/>
            <person name="McLaughlin D.J."/>
            <person name="Morgenstern I."/>
            <person name="Morin E."/>
            <person name="Murat C."/>
            <person name="Nagy L.G."/>
            <person name="Nolan M."/>
            <person name="Ohm R.A."/>
            <person name="Patyshakuliyeva A."/>
            <person name="Rokas A."/>
            <person name="Ruiz-Duenas F.J."/>
            <person name="Sabat G."/>
            <person name="Salamov A."/>
            <person name="Samejima M."/>
            <person name="Schmutz J."/>
            <person name="Slot J.C."/>
            <person name="St John F."/>
            <person name="Stenlid J."/>
            <person name="Sun H."/>
            <person name="Sun S."/>
            <person name="Syed K."/>
            <person name="Tsang A."/>
            <person name="Wiebenga A."/>
            <person name="Young D."/>
            <person name="Pisabarro A."/>
            <person name="Eastwood D.C."/>
            <person name="Martin F."/>
            <person name="Cullen D."/>
            <person name="Grigoriev I.V."/>
            <person name="Hibbett D.S."/>
        </authorList>
    </citation>
    <scope>NUCLEOTIDE SEQUENCE</scope>
    <source>
        <strain evidence="2">FP-58527</strain>
    </source>
</reference>
<organism evidence="1 2">
    <name type="scientific">Fomitopsis schrenkii</name>
    <name type="common">Brown rot fungus</name>
    <dbReference type="NCBI Taxonomy" id="2126942"/>
    <lineage>
        <taxon>Eukaryota</taxon>
        <taxon>Fungi</taxon>
        <taxon>Dikarya</taxon>
        <taxon>Basidiomycota</taxon>
        <taxon>Agaricomycotina</taxon>
        <taxon>Agaricomycetes</taxon>
        <taxon>Polyporales</taxon>
        <taxon>Fomitopsis</taxon>
    </lineage>
</organism>
<dbReference type="InParanoid" id="S8E0I8"/>
<keyword evidence="2" id="KW-1185">Reference proteome</keyword>
<dbReference type="Proteomes" id="UP000015241">
    <property type="component" value="Unassembled WGS sequence"/>
</dbReference>
<dbReference type="eggNOG" id="ENOG502SIGD">
    <property type="taxonomic scope" value="Eukaryota"/>
</dbReference>
<name>S8E0I8_FOMSC</name>
<dbReference type="EMBL" id="KE504167">
    <property type="protein sequence ID" value="EPS98257.1"/>
    <property type="molecule type" value="Genomic_DNA"/>
</dbReference>
<gene>
    <name evidence="1" type="ORF">FOMPIDRAFT_91527</name>
</gene>
<accession>S8E0I8</accession>
<dbReference type="HOGENOM" id="CLU_1229969_0_0_1"/>
<evidence type="ECO:0000313" key="1">
    <source>
        <dbReference type="EMBL" id="EPS98257.1"/>
    </source>
</evidence>
<evidence type="ECO:0000313" key="2">
    <source>
        <dbReference type="Proteomes" id="UP000015241"/>
    </source>
</evidence>
<evidence type="ECO:0008006" key="3">
    <source>
        <dbReference type="Google" id="ProtNLM"/>
    </source>
</evidence>
<proteinExistence type="predicted"/>
<sequence length="225" mass="25262">MRIQWTNPKDRIIGHVVWAPPVSVSPAPHSYTKDHCVVKLDKEKLLRNFRGNVLDLGPDEEAAELTRLMRPYCANVPSDLNYLIGRLFKLRGILPAEEMRTPKNNPKGDSTRYVIKHVLATHTTIGYLNGFESHVRRYFDLGARDSVETAVYSYGSEPRPFSKAGDSGSLIVDAYGKAVALLTSGTGPAHTPDIVYGSPMQWLWEIIEAEFPGANLYFDIEHDDY</sequence>
<dbReference type="AlphaFoldDB" id="S8E0I8"/>
<protein>
    <recommendedName>
        <fullName evidence="3">Peptidase S1 domain-containing protein</fullName>
    </recommendedName>
</protein>
<dbReference type="OrthoDB" id="5424209at2759"/>